<accession>A0A975ICP7</accession>
<dbReference type="InterPro" id="IPR023459">
    <property type="entry name" value="Tscrpt_elong_fac_GreA/B_fam"/>
</dbReference>
<dbReference type="SUPFAM" id="SSF48452">
    <property type="entry name" value="TPR-like"/>
    <property type="match status" value="1"/>
</dbReference>
<dbReference type="PROSITE" id="PS00830">
    <property type="entry name" value="GREAB_2"/>
    <property type="match status" value="1"/>
</dbReference>
<dbReference type="GO" id="GO:0003746">
    <property type="term" value="F:translation elongation factor activity"/>
    <property type="evidence" value="ECO:0007669"/>
    <property type="project" value="UniProtKB-KW"/>
</dbReference>
<dbReference type="NCBIfam" id="NF011309">
    <property type="entry name" value="PRK14720.1"/>
    <property type="match status" value="1"/>
</dbReference>
<keyword evidence="12" id="KW-0251">Elongation factor</keyword>
<dbReference type="HAMAP" id="MF_00105">
    <property type="entry name" value="GreA_GreB"/>
    <property type="match status" value="1"/>
</dbReference>
<dbReference type="AlphaFoldDB" id="A0A975ICP7"/>
<dbReference type="GO" id="GO:0032784">
    <property type="term" value="P:regulation of DNA-templated transcription elongation"/>
    <property type="evidence" value="ECO:0007669"/>
    <property type="project" value="UniProtKB-UniRule"/>
</dbReference>
<dbReference type="PANTHER" id="PTHR30437">
    <property type="entry name" value="TRANSCRIPTION ELONGATION FACTOR GREA"/>
    <property type="match status" value="1"/>
</dbReference>
<dbReference type="Gene3D" id="3.10.50.30">
    <property type="entry name" value="Transcription elongation factor, GreA/GreB, C-terminal domain"/>
    <property type="match status" value="1"/>
</dbReference>
<comment type="function">
    <text evidence="6 8 9">Necessary for efficient RNA polymerase transcription elongation past template-encoded arresting sites. The arresting sites in DNA have the property of trapping a certain fraction of elongating RNA polymerases that pass through, resulting in locked ternary complexes. Cleavage of the nascent transcript by cleavage factors such as GreA or GreB allows the resumption of elongation from the new 3'terminus. GreA releases sequences of 2 to 3 nucleotides.</text>
</comment>
<sequence>MSEELIKNVQEMLKEETWTRAAISNYTKNNLIELAAVIEKARNENCADEIKALCDEHLTHSKDSIIALYFSGILALGKGTLDNSALVSLVDIFQKNHKEAVVEYLCESILADDPNNKFALRTLADRYRAENNEKVWELYERIVKLDYEEAEIAKALAEHYEELSDKENAIAYYKKALLRYVSAKNLNIIKEVWTKLISLIPEEIDFFLLVQRKVAKTISDDKSALLMQELYAYYKDTQKWDTAIDILKLILSIDPKDNWARKEIIECFKGKYAGYSHLDDYIRSSNLTQNFRNVFEAISDFEKHIAFDAKNFVFHRSWGVGIIRKVHNDILTINFGKRSGIHEMSLKMAVNALTPLAKNHIWVLKATKSREELAKKVKDDKEWALKTIIKSFDNNCDFKRIKAELVDSILTPSEWTSWNAAAKKILESNSSFGVNPNDINMYTVREHEISLEEKLSNEFKAQKQFFARIEILMKFVNADETDKGSELFADMFSYFTSFLKTVTKVNEQILASYLVVRDINAKIPSLAFPIKYTFKEIYDDIENPRAMYDLLKDSKNTSLQTNYLAAIKMLPDWADQYIRLFPAVLSSDMLKTLIKSGHTEKVQKLAQASFENSREYREAALYLFKECQNEKWFKEAGIPYEKQLIGLLNIITQTFREINNHVNTTENKKINRAATQLLFKDDTLLKYMIENGEDTITRMYTLIDDITDLESSIKATLRNKILEKYPEYKFHTAEEKTSAPSGMLVTVKKLEEKQALVDQIQNVDIPANAKDLSEARSQGDLKENAEYKAAKEHQHYLTVTLAKLQEELNRSVIFDPTTITTSVISFATKVTLLNKDTGKDETYTILGPWESDPDNGIISYMSPFGDALLDHKVGEDISFMINEHSYNYTVKAIKAAKI</sequence>
<gene>
    <name evidence="8 12" type="primary">greA</name>
    <name evidence="12" type="ORF">HRI96_03410</name>
</gene>
<dbReference type="InterPro" id="IPR018151">
    <property type="entry name" value="TF_GreA/GreB_CS"/>
</dbReference>
<reference evidence="12" key="1">
    <citation type="submission" date="2020-05" db="EMBL/GenBank/DDBJ databases">
        <authorList>
            <person name="Zeng H."/>
            <person name="Chan Y.K."/>
            <person name="Watt R.M."/>
        </authorList>
    </citation>
    <scope>NUCLEOTIDE SEQUENCE</scope>
    <source>
        <strain evidence="12">ATCC 700773</strain>
    </source>
</reference>
<dbReference type="Gene3D" id="1.25.40.10">
    <property type="entry name" value="Tetratricopeptide repeat domain"/>
    <property type="match status" value="1"/>
</dbReference>
<comment type="similarity">
    <text evidence="1 8 9">Belongs to the GreA/GreB family.</text>
</comment>
<evidence type="ECO:0000256" key="8">
    <source>
        <dbReference type="HAMAP-Rule" id="MF_00105"/>
    </source>
</evidence>
<evidence type="ECO:0000256" key="6">
    <source>
        <dbReference type="ARBA" id="ARBA00024916"/>
    </source>
</evidence>
<dbReference type="InterPro" id="IPR036953">
    <property type="entry name" value="GreA/GreB_C_sf"/>
</dbReference>
<dbReference type="InterPro" id="IPR022691">
    <property type="entry name" value="Tscrpt_elong_fac_GreA/B_N"/>
</dbReference>
<dbReference type="NCBIfam" id="TIGR01462">
    <property type="entry name" value="greA"/>
    <property type="match status" value="1"/>
</dbReference>
<dbReference type="InterPro" id="IPR036805">
    <property type="entry name" value="Tscrpt_elong_fac_GreA/B_N_sf"/>
</dbReference>
<evidence type="ECO:0000256" key="4">
    <source>
        <dbReference type="ARBA" id="ARBA00023125"/>
    </source>
</evidence>
<keyword evidence="12" id="KW-0648">Protein biosynthesis</keyword>
<evidence type="ECO:0000259" key="10">
    <source>
        <dbReference type="Pfam" id="PF01272"/>
    </source>
</evidence>
<evidence type="ECO:0000256" key="1">
    <source>
        <dbReference type="ARBA" id="ARBA00008213"/>
    </source>
</evidence>
<dbReference type="GO" id="GO:0003677">
    <property type="term" value="F:DNA binding"/>
    <property type="evidence" value="ECO:0007669"/>
    <property type="project" value="UniProtKB-UniRule"/>
</dbReference>
<dbReference type="SUPFAM" id="SSF46557">
    <property type="entry name" value="GreA transcript cleavage protein, N-terminal domain"/>
    <property type="match status" value="1"/>
</dbReference>
<evidence type="ECO:0000256" key="5">
    <source>
        <dbReference type="ARBA" id="ARBA00023163"/>
    </source>
</evidence>
<dbReference type="InterPro" id="IPR001437">
    <property type="entry name" value="Tscrpt_elong_fac_GreA/B_C"/>
</dbReference>
<keyword evidence="5 8" id="KW-0804">Transcription</keyword>
<dbReference type="GO" id="GO:0070063">
    <property type="term" value="F:RNA polymerase binding"/>
    <property type="evidence" value="ECO:0007669"/>
    <property type="project" value="InterPro"/>
</dbReference>
<dbReference type="Proteomes" id="UP000671995">
    <property type="component" value="Chromosome"/>
</dbReference>
<dbReference type="InterPro" id="IPR028624">
    <property type="entry name" value="Tscrpt_elong_fac_GreA/B"/>
</dbReference>
<evidence type="ECO:0000259" key="11">
    <source>
        <dbReference type="Pfam" id="PF03449"/>
    </source>
</evidence>
<dbReference type="Pfam" id="PF03449">
    <property type="entry name" value="GreA_GreB_N"/>
    <property type="match status" value="1"/>
</dbReference>
<evidence type="ECO:0000313" key="12">
    <source>
        <dbReference type="EMBL" id="QTQ11324.1"/>
    </source>
</evidence>
<dbReference type="InterPro" id="IPR011990">
    <property type="entry name" value="TPR-like_helical_dom_sf"/>
</dbReference>
<evidence type="ECO:0000256" key="3">
    <source>
        <dbReference type="ARBA" id="ARBA00023015"/>
    </source>
</evidence>
<dbReference type="PANTHER" id="PTHR30437:SF4">
    <property type="entry name" value="TRANSCRIPTION ELONGATION FACTOR GREA"/>
    <property type="match status" value="1"/>
</dbReference>
<dbReference type="Gene3D" id="1.10.287.180">
    <property type="entry name" value="Transcription elongation factor, GreA/GreB, N-terminal domain"/>
    <property type="match status" value="1"/>
</dbReference>
<dbReference type="EMBL" id="CP054257">
    <property type="protein sequence ID" value="QTQ11324.1"/>
    <property type="molecule type" value="Genomic_DNA"/>
</dbReference>
<dbReference type="SUPFAM" id="SSF54534">
    <property type="entry name" value="FKBP-like"/>
    <property type="match status" value="1"/>
</dbReference>
<evidence type="ECO:0000256" key="9">
    <source>
        <dbReference type="RuleBase" id="RU000556"/>
    </source>
</evidence>
<protein>
    <recommendedName>
        <fullName evidence="2 8">Transcription elongation factor GreA</fullName>
    </recommendedName>
    <alternativeName>
        <fullName evidence="7 8">Transcript cleavage factor GreA</fullName>
    </alternativeName>
</protein>
<evidence type="ECO:0000256" key="2">
    <source>
        <dbReference type="ARBA" id="ARBA00013729"/>
    </source>
</evidence>
<name>A0A975ICP7_9SPIR</name>
<organism evidence="12 13">
    <name type="scientific">Treponema parvum</name>
    <dbReference type="NCBI Taxonomy" id="138851"/>
    <lineage>
        <taxon>Bacteria</taxon>
        <taxon>Pseudomonadati</taxon>
        <taxon>Spirochaetota</taxon>
        <taxon>Spirochaetia</taxon>
        <taxon>Spirochaetales</taxon>
        <taxon>Treponemataceae</taxon>
        <taxon>Treponema</taxon>
    </lineage>
</organism>
<evidence type="ECO:0000256" key="7">
    <source>
        <dbReference type="ARBA" id="ARBA00030776"/>
    </source>
</evidence>
<dbReference type="RefSeq" id="WP_210118119.1">
    <property type="nucleotide sequence ID" value="NZ_CP054257.1"/>
</dbReference>
<dbReference type="GO" id="GO:0006354">
    <property type="term" value="P:DNA-templated transcription elongation"/>
    <property type="evidence" value="ECO:0007669"/>
    <property type="project" value="TreeGrafter"/>
</dbReference>
<feature type="domain" description="Transcription elongation factor GreA/GreB N-terminal" evidence="11">
    <location>
        <begin position="744"/>
        <end position="813"/>
    </location>
</feature>
<reference evidence="12" key="2">
    <citation type="journal article" date="2021" name="Microbiol. Resour. Announc.">
        <title>Complete Genome Sequences of Three Human Oral Treponema parvum Isolates.</title>
        <authorList>
            <person name="Zeng H."/>
            <person name="Watt R.M."/>
        </authorList>
    </citation>
    <scope>NUCLEOTIDE SEQUENCE</scope>
    <source>
        <strain evidence="12">ATCC 700773</strain>
    </source>
</reference>
<proteinExistence type="inferred from homology"/>
<dbReference type="Pfam" id="PF01272">
    <property type="entry name" value="GreA_GreB"/>
    <property type="match status" value="1"/>
</dbReference>
<feature type="domain" description="Transcription elongation factor GreA/GreB C-terminal" evidence="10">
    <location>
        <begin position="821"/>
        <end position="894"/>
    </location>
</feature>
<keyword evidence="3 8" id="KW-0805">Transcription regulation</keyword>
<keyword evidence="4 8" id="KW-0238">DNA-binding</keyword>
<dbReference type="InterPro" id="IPR006359">
    <property type="entry name" value="Tscrpt_elong_fac_GreA"/>
</dbReference>
<evidence type="ECO:0000313" key="13">
    <source>
        <dbReference type="Proteomes" id="UP000671995"/>
    </source>
</evidence>